<gene>
    <name evidence="2" type="ORF">PTSG_09019</name>
</gene>
<feature type="compositionally biased region" description="Basic residues" evidence="1">
    <location>
        <begin position="14"/>
        <end position="27"/>
    </location>
</feature>
<feature type="compositionally biased region" description="Low complexity" evidence="1">
    <location>
        <begin position="98"/>
        <end position="117"/>
    </location>
</feature>
<dbReference type="KEGG" id="sre:PTSG_09019"/>
<feature type="compositionally biased region" description="Polar residues" evidence="1">
    <location>
        <begin position="34"/>
        <end position="48"/>
    </location>
</feature>
<dbReference type="RefSeq" id="XP_004989819.1">
    <property type="nucleotide sequence ID" value="XM_004989762.1"/>
</dbReference>
<dbReference type="Proteomes" id="UP000007799">
    <property type="component" value="Unassembled WGS sequence"/>
</dbReference>
<reference evidence="2" key="1">
    <citation type="submission" date="2009-08" db="EMBL/GenBank/DDBJ databases">
        <title>Annotation of Salpingoeca rosetta.</title>
        <authorList>
            <consortium name="The Broad Institute Genome Sequencing Platform"/>
            <person name="Russ C."/>
            <person name="Cuomo C."/>
            <person name="Burger G."/>
            <person name="Gray M.W."/>
            <person name="Holland P.W.H."/>
            <person name="King N."/>
            <person name="Lang F.B.F."/>
            <person name="Roger A.J."/>
            <person name="Ruiz-Trillo I."/>
            <person name="Young S.K."/>
            <person name="Zeng Q."/>
            <person name="Gargeya S."/>
            <person name="Alvarado L."/>
            <person name="Berlin A."/>
            <person name="Chapman S.B."/>
            <person name="Chen Z."/>
            <person name="Freedman E."/>
            <person name="Gellesch M."/>
            <person name="Goldberg J."/>
            <person name="Griggs A."/>
            <person name="Gujja S."/>
            <person name="Heilman E."/>
            <person name="Heiman D."/>
            <person name="Howarth C."/>
            <person name="Mehta T."/>
            <person name="Neiman D."/>
            <person name="Pearson M."/>
            <person name="Roberts A."/>
            <person name="Saif S."/>
            <person name="Shea T."/>
            <person name="Shenoy N."/>
            <person name="Sisk P."/>
            <person name="Stolte C."/>
            <person name="Sykes S."/>
            <person name="White J."/>
            <person name="Yandava C."/>
            <person name="Haas B."/>
            <person name="Nusbaum C."/>
            <person name="Birren B."/>
        </authorList>
    </citation>
    <scope>NUCLEOTIDE SEQUENCE [LARGE SCALE GENOMIC DNA]</scope>
    <source>
        <strain evidence="2">ATCC 50818</strain>
    </source>
</reference>
<dbReference type="InParanoid" id="F2ULZ4"/>
<feature type="region of interest" description="Disordered" evidence="1">
    <location>
        <begin position="1"/>
        <end position="64"/>
    </location>
</feature>
<sequence>MATDVVEAGYSHMHSTRHTSHSTRHTSHNALHNFHTNSTHNHGTSATGRSDRWRTVPSQKTRYRHSRTVISTSISTSINITLHRMRRRHRCQPDRLPPRQQQSQAQPQAQPQLQTQAETAVRRPAHHALVEQHEKKKRLEDLRRQAAAHASTCLGHFTDVSSYYGNFILPSLPRPASSSS</sequence>
<evidence type="ECO:0000313" key="3">
    <source>
        <dbReference type="Proteomes" id="UP000007799"/>
    </source>
</evidence>
<name>F2ULZ4_SALR5</name>
<dbReference type="AlphaFoldDB" id="F2ULZ4"/>
<keyword evidence="3" id="KW-1185">Reference proteome</keyword>
<proteinExistence type="predicted"/>
<feature type="region of interest" description="Disordered" evidence="1">
    <location>
        <begin position="85"/>
        <end position="125"/>
    </location>
</feature>
<protein>
    <submittedName>
        <fullName evidence="2">Uncharacterized protein</fullName>
    </submittedName>
</protein>
<dbReference type="GeneID" id="16070374"/>
<dbReference type="EMBL" id="GL832981">
    <property type="protein sequence ID" value="EGD78143.1"/>
    <property type="molecule type" value="Genomic_DNA"/>
</dbReference>
<organism evidence="3">
    <name type="scientific">Salpingoeca rosetta (strain ATCC 50818 / BSB-021)</name>
    <dbReference type="NCBI Taxonomy" id="946362"/>
    <lineage>
        <taxon>Eukaryota</taxon>
        <taxon>Choanoflagellata</taxon>
        <taxon>Craspedida</taxon>
        <taxon>Salpingoecidae</taxon>
        <taxon>Salpingoeca</taxon>
    </lineage>
</organism>
<accession>F2ULZ4</accession>
<evidence type="ECO:0000313" key="2">
    <source>
        <dbReference type="EMBL" id="EGD78143.1"/>
    </source>
</evidence>
<evidence type="ECO:0000256" key="1">
    <source>
        <dbReference type="SAM" id="MobiDB-lite"/>
    </source>
</evidence>